<organism evidence="1 2">
    <name type="scientific">Theileria equi strain WA</name>
    <dbReference type="NCBI Taxonomy" id="1537102"/>
    <lineage>
        <taxon>Eukaryota</taxon>
        <taxon>Sar</taxon>
        <taxon>Alveolata</taxon>
        <taxon>Apicomplexa</taxon>
        <taxon>Aconoidasida</taxon>
        <taxon>Piroplasmida</taxon>
        <taxon>Theileriidae</taxon>
        <taxon>Theileria</taxon>
    </lineage>
</organism>
<evidence type="ECO:0000313" key="1">
    <source>
        <dbReference type="EMBL" id="AFZ81592.1"/>
    </source>
</evidence>
<proteinExistence type="predicted"/>
<name>L0B151_THEEQ</name>
<keyword evidence="2" id="KW-1185">Reference proteome</keyword>
<gene>
    <name evidence="1" type="ORF">BEWA_010060</name>
</gene>
<dbReference type="AlphaFoldDB" id="L0B151"/>
<accession>L0B151</accession>
<sequence>MALISKTRVLNNRGVGALGTYRDLSSFEYAAPPHLQHVIVPVEKYVGVKSELSPDCRSVFMHMSDPLKFLNGDASYVPHVTVDDITPKGKVLRGTGLHGPERTDVMRLVLFNRLKSRQLQRIVPSDREAQNDSYFFIASSWLFGSFILGSYLISTPREYAIKHEHFPWVPARTDGTRGPGVHTWFTN</sequence>
<dbReference type="OrthoDB" id="405860at2759"/>
<dbReference type="EMBL" id="CP001670">
    <property type="protein sequence ID" value="AFZ81592.1"/>
    <property type="molecule type" value="Genomic_DNA"/>
</dbReference>
<dbReference type="eggNOG" id="ENOG502SRBN">
    <property type="taxonomic scope" value="Eukaryota"/>
</dbReference>
<evidence type="ECO:0000313" key="2">
    <source>
        <dbReference type="Proteomes" id="UP000031512"/>
    </source>
</evidence>
<protein>
    <submittedName>
        <fullName evidence="1">Uncharacterized protein</fullName>
    </submittedName>
</protein>
<dbReference type="RefSeq" id="XP_004831258.1">
    <property type="nucleotide sequence ID" value="XM_004831201.1"/>
</dbReference>
<dbReference type="Proteomes" id="UP000031512">
    <property type="component" value="Chromosome 3"/>
</dbReference>
<dbReference type="KEGG" id="beq:BEWA_010060"/>
<reference evidence="1 2" key="1">
    <citation type="journal article" date="2012" name="BMC Genomics">
        <title>Comparative genomic analysis and phylogenetic position of Theileria equi.</title>
        <authorList>
            <person name="Kappmeyer L.S."/>
            <person name="Thiagarajan M."/>
            <person name="Herndon D.R."/>
            <person name="Ramsay J.D."/>
            <person name="Caler E."/>
            <person name="Djikeng A."/>
            <person name="Gillespie J.J."/>
            <person name="Lau A.O."/>
            <person name="Roalson E.H."/>
            <person name="Silva J.C."/>
            <person name="Silva M.G."/>
            <person name="Suarez C.E."/>
            <person name="Ueti M.W."/>
            <person name="Nene V.M."/>
            <person name="Mealey R.H."/>
            <person name="Knowles D.P."/>
            <person name="Brayton K.A."/>
        </authorList>
    </citation>
    <scope>NUCLEOTIDE SEQUENCE [LARGE SCALE GENOMIC DNA]</scope>
    <source>
        <strain evidence="1 2">WA</strain>
    </source>
</reference>
<dbReference type="VEuPathDB" id="PiroplasmaDB:BEWA_010060"/>
<dbReference type="GeneID" id="15806312"/>